<accession>A0A0S4LAG9</accession>
<dbReference type="RefSeq" id="WP_090895787.1">
    <property type="nucleotide sequence ID" value="NZ_CZPZ01000009.1"/>
</dbReference>
<organism evidence="1 2">
    <name type="scientific">Candidatus Nitrospira nitrificans</name>
    <dbReference type="NCBI Taxonomy" id="1742973"/>
    <lineage>
        <taxon>Bacteria</taxon>
        <taxon>Pseudomonadati</taxon>
        <taxon>Nitrospirota</taxon>
        <taxon>Nitrospiria</taxon>
        <taxon>Nitrospirales</taxon>
        <taxon>Nitrospiraceae</taxon>
        <taxon>Nitrospira</taxon>
    </lineage>
</organism>
<proteinExistence type="predicted"/>
<dbReference type="Pfam" id="PF03692">
    <property type="entry name" value="CxxCxxCC"/>
    <property type="match status" value="1"/>
</dbReference>
<dbReference type="EMBL" id="CZPZ01000009">
    <property type="protein sequence ID" value="CUS34501.1"/>
    <property type="molecule type" value="Genomic_DNA"/>
</dbReference>
<dbReference type="STRING" id="1742973.COMA2_170040"/>
<reference evidence="2" key="1">
    <citation type="submission" date="2015-10" db="EMBL/GenBank/DDBJ databases">
        <authorList>
            <person name="Luecker S."/>
            <person name="Luecker S."/>
        </authorList>
    </citation>
    <scope>NUCLEOTIDE SEQUENCE [LARGE SCALE GENOMIC DNA]</scope>
</reference>
<evidence type="ECO:0000313" key="1">
    <source>
        <dbReference type="EMBL" id="CUS34501.1"/>
    </source>
</evidence>
<protein>
    <recommendedName>
        <fullName evidence="3">YkgJ family cysteine cluster protein</fullName>
    </recommendedName>
</protein>
<dbReference type="AlphaFoldDB" id="A0A0S4LAG9"/>
<keyword evidence="2" id="KW-1185">Reference proteome</keyword>
<dbReference type="InterPro" id="IPR005358">
    <property type="entry name" value="Puta_zinc/iron-chelating_dom"/>
</dbReference>
<name>A0A0S4LAG9_9BACT</name>
<evidence type="ECO:0008006" key="3">
    <source>
        <dbReference type="Google" id="ProtNLM"/>
    </source>
</evidence>
<dbReference type="OrthoDB" id="9810361at2"/>
<dbReference type="Proteomes" id="UP000198736">
    <property type="component" value="Unassembled WGS sequence"/>
</dbReference>
<gene>
    <name evidence="1" type="ORF">COMA2_170040</name>
</gene>
<sequence>MRPSPLFEKTARWFHRANAALLGTLPCTQGCSHCCIGLFPVTILDRQALRLGLRTLPDEHRKRIERTAAEQVSALTAAAPQLNTNRFIDQWPEEESRQLIERFDTWPCPALEQNGSCGLYQFRPLVCRSMGVPPEDGGCVSGACAVQTAVPLIRLSKTIREEENHLAGMEAEEIEALRRHDGAEGEELFLPYAFLSDAGAW</sequence>
<evidence type="ECO:0000313" key="2">
    <source>
        <dbReference type="Proteomes" id="UP000198736"/>
    </source>
</evidence>